<organism evidence="1 2">
    <name type="scientific">Paenibacillus profundus</name>
    <dbReference type="NCBI Taxonomy" id="1173085"/>
    <lineage>
        <taxon>Bacteria</taxon>
        <taxon>Bacillati</taxon>
        <taxon>Bacillota</taxon>
        <taxon>Bacilli</taxon>
        <taxon>Bacillales</taxon>
        <taxon>Paenibacillaceae</taxon>
        <taxon>Paenibacillus</taxon>
    </lineage>
</organism>
<dbReference type="Pfam" id="PF11553">
    <property type="entry name" value="DUF3231"/>
    <property type="match status" value="1"/>
</dbReference>
<protein>
    <submittedName>
        <fullName evidence="1">DUF3231 family protein</fullName>
    </submittedName>
</protein>
<proteinExistence type="predicted"/>
<accession>A0ABS8YD17</accession>
<reference evidence="1 2" key="1">
    <citation type="submission" date="2021-11" db="EMBL/GenBank/DDBJ databases">
        <title>Draft genome sequence of Paenibacillus profundus YoMME, a new Gram-positive bacteria with exoelectrogenic properties.</title>
        <authorList>
            <person name="Hubenova Y."/>
            <person name="Hubenova E."/>
            <person name="Manasiev Y."/>
            <person name="Peykov S."/>
            <person name="Mitov M."/>
        </authorList>
    </citation>
    <scope>NUCLEOTIDE SEQUENCE [LARGE SCALE GENOMIC DNA]</scope>
    <source>
        <strain evidence="1 2">YoMME</strain>
    </source>
</reference>
<sequence length="172" mass="18891">MGVLSGNPKDEPLHYGEAFDVWAFSVKAKGCISVYQAYHYHAGDKDLKNILDDLINQAELEAKECDQILINNGIAAIPNLPERPEAKLEEIPVGARFADQEITPLIAADTAASMVACSQIMGKSIREDIGALFGKYHLTKAALGLKILEMSKEKGWLVPPPLHVKRPEQVEK</sequence>
<dbReference type="EMBL" id="JAJNBZ010000005">
    <property type="protein sequence ID" value="MCE5169412.1"/>
    <property type="molecule type" value="Genomic_DNA"/>
</dbReference>
<dbReference type="InterPro" id="IPR012347">
    <property type="entry name" value="Ferritin-like"/>
</dbReference>
<keyword evidence="2" id="KW-1185">Reference proteome</keyword>
<dbReference type="Proteomes" id="UP001199916">
    <property type="component" value="Unassembled WGS sequence"/>
</dbReference>
<dbReference type="InterPro" id="IPR021617">
    <property type="entry name" value="DUF3231"/>
</dbReference>
<name>A0ABS8YD17_9BACL</name>
<gene>
    <name evidence="1" type="ORF">LQV63_08815</name>
</gene>
<evidence type="ECO:0000313" key="2">
    <source>
        <dbReference type="Proteomes" id="UP001199916"/>
    </source>
</evidence>
<evidence type="ECO:0000313" key="1">
    <source>
        <dbReference type="EMBL" id="MCE5169412.1"/>
    </source>
</evidence>
<dbReference type="Gene3D" id="1.20.1260.10">
    <property type="match status" value="1"/>
</dbReference>
<comment type="caution">
    <text evidence="1">The sequence shown here is derived from an EMBL/GenBank/DDBJ whole genome shotgun (WGS) entry which is preliminary data.</text>
</comment>
<dbReference type="RefSeq" id="WP_233696417.1">
    <property type="nucleotide sequence ID" value="NZ_JAJNBZ010000005.1"/>
</dbReference>